<organism evidence="1">
    <name type="scientific">Nothobranchius kadleci</name>
    <name type="common">African annual killifish</name>
    <dbReference type="NCBI Taxonomy" id="1051664"/>
    <lineage>
        <taxon>Eukaryota</taxon>
        <taxon>Metazoa</taxon>
        <taxon>Chordata</taxon>
        <taxon>Craniata</taxon>
        <taxon>Vertebrata</taxon>
        <taxon>Euteleostomi</taxon>
        <taxon>Actinopterygii</taxon>
        <taxon>Neopterygii</taxon>
        <taxon>Teleostei</taxon>
        <taxon>Neoteleostei</taxon>
        <taxon>Acanthomorphata</taxon>
        <taxon>Ovalentaria</taxon>
        <taxon>Atherinomorphae</taxon>
        <taxon>Cyprinodontiformes</taxon>
        <taxon>Nothobranchiidae</taxon>
        <taxon>Nothobranchius</taxon>
    </lineage>
</organism>
<proteinExistence type="predicted"/>
<reference evidence="1" key="2">
    <citation type="submission" date="2016-06" db="EMBL/GenBank/DDBJ databases">
        <title>The genome of a short-lived fish provides insights into sex chromosome evolution and the genetic control of aging.</title>
        <authorList>
            <person name="Reichwald K."/>
            <person name="Felder M."/>
            <person name="Petzold A."/>
            <person name="Koch P."/>
            <person name="Groth M."/>
            <person name="Platzer M."/>
        </authorList>
    </citation>
    <scope>NUCLEOTIDE SEQUENCE</scope>
    <source>
        <tissue evidence="1">Brain</tissue>
    </source>
</reference>
<dbReference type="EMBL" id="HADZ01010546">
    <property type="protein sequence ID" value="SBP74487.1"/>
    <property type="molecule type" value="Transcribed_RNA"/>
</dbReference>
<evidence type="ECO:0000313" key="1">
    <source>
        <dbReference type="EMBL" id="SBP74487.1"/>
    </source>
</evidence>
<dbReference type="AlphaFoldDB" id="A0A1A8C3K7"/>
<gene>
    <name evidence="1" type="primary">SGSM1</name>
</gene>
<name>A0A1A8C3K7_NOTKA</name>
<sequence length="41" mass="4355">RVLDPSQSMHDPLMTYILNGEPPTLSAKLRTNDGDASAGGQ</sequence>
<reference evidence="1" key="1">
    <citation type="submission" date="2016-05" db="EMBL/GenBank/DDBJ databases">
        <authorList>
            <person name="Lavstsen T."/>
            <person name="Jespersen J.S."/>
        </authorList>
    </citation>
    <scope>NUCLEOTIDE SEQUENCE</scope>
    <source>
        <tissue evidence="1">Brain</tissue>
    </source>
</reference>
<protein>
    <submittedName>
        <fullName evidence="1">Small G protein signaling modulator 1</fullName>
    </submittedName>
</protein>
<accession>A0A1A8C3K7</accession>
<feature type="non-terminal residue" evidence="1">
    <location>
        <position position="1"/>
    </location>
</feature>